<protein>
    <submittedName>
        <fullName evidence="1">Uncharacterized protein</fullName>
    </submittedName>
</protein>
<keyword evidence="2" id="KW-1185">Reference proteome</keyword>
<evidence type="ECO:0000313" key="2">
    <source>
        <dbReference type="Proteomes" id="UP001324634"/>
    </source>
</evidence>
<dbReference type="Proteomes" id="UP001324634">
    <property type="component" value="Chromosome"/>
</dbReference>
<accession>A0AAX4HTU2</accession>
<sequence>MKNLAFIFLALVSFQIWGGGGVDVGNHSQKSFRGTFQVPTFETEEAMVSHVQGLLPSIEKGTNKEVKKLVSQGKCSNKVTFDELEVLAAYDYSNLQKKMFHLSSGLVIVNLYDCKTPSKITNEAEF</sequence>
<organism evidence="1 2">
    <name type="scientific">Peredibacter starrii</name>
    <dbReference type="NCBI Taxonomy" id="28202"/>
    <lineage>
        <taxon>Bacteria</taxon>
        <taxon>Pseudomonadati</taxon>
        <taxon>Bdellovibrionota</taxon>
        <taxon>Bacteriovoracia</taxon>
        <taxon>Bacteriovoracales</taxon>
        <taxon>Bacteriovoracaceae</taxon>
        <taxon>Peredibacter</taxon>
    </lineage>
</organism>
<dbReference type="AlphaFoldDB" id="A0AAX4HTU2"/>
<proteinExistence type="predicted"/>
<dbReference type="RefSeq" id="WP_321399365.1">
    <property type="nucleotide sequence ID" value="NZ_CP139487.1"/>
</dbReference>
<dbReference type="KEGG" id="psti:SOO65_08565"/>
<reference evidence="1 2" key="1">
    <citation type="submission" date="2023-11" db="EMBL/GenBank/DDBJ databases">
        <title>Peredibacter starrii A3.12.</title>
        <authorList>
            <person name="Mitchell R.J."/>
        </authorList>
    </citation>
    <scope>NUCLEOTIDE SEQUENCE [LARGE SCALE GENOMIC DNA]</scope>
    <source>
        <strain evidence="1 2">A3.12</strain>
    </source>
</reference>
<gene>
    <name evidence="1" type="ORF">SOO65_08565</name>
</gene>
<evidence type="ECO:0000313" key="1">
    <source>
        <dbReference type="EMBL" id="WPU66799.1"/>
    </source>
</evidence>
<dbReference type="EMBL" id="CP139487">
    <property type="protein sequence ID" value="WPU66799.1"/>
    <property type="molecule type" value="Genomic_DNA"/>
</dbReference>
<name>A0AAX4HTU2_9BACT</name>